<keyword evidence="2" id="KW-0012">Acyltransferase</keyword>
<dbReference type="GO" id="GO:0016747">
    <property type="term" value="F:acyltransferase activity, transferring groups other than amino-acyl groups"/>
    <property type="evidence" value="ECO:0007669"/>
    <property type="project" value="InterPro"/>
</dbReference>
<evidence type="ECO:0000256" key="2">
    <source>
        <dbReference type="ARBA" id="ARBA00023315"/>
    </source>
</evidence>
<dbReference type="InterPro" id="IPR000182">
    <property type="entry name" value="GNAT_dom"/>
</dbReference>
<keyword evidence="1" id="KW-0808">Transferase</keyword>
<reference evidence="4" key="2">
    <citation type="submission" date="2021-04" db="EMBL/GenBank/DDBJ databases">
        <authorList>
            <person name="Gilroy R."/>
        </authorList>
    </citation>
    <scope>NUCLEOTIDE SEQUENCE</scope>
    <source>
        <strain evidence="4">ChiHejej3B27-2180</strain>
    </source>
</reference>
<organism evidence="4 5">
    <name type="scientific">Candidatus Limosilactobacillus merdipullorum</name>
    <dbReference type="NCBI Taxonomy" id="2838653"/>
    <lineage>
        <taxon>Bacteria</taxon>
        <taxon>Bacillati</taxon>
        <taxon>Bacillota</taxon>
        <taxon>Bacilli</taxon>
        <taxon>Lactobacillales</taxon>
        <taxon>Lactobacillaceae</taxon>
        <taxon>Limosilactobacillus</taxon>
    </lineage>
</organism>
<evidence type="ECO:0000313" key="4">
    <source>
        <dbReference type="EMBL" id="HIW70029.1"/>
    </source>
</evidence>
<dbReference type="Pfam" id="PF13302">
    <property type="entry name" value="Acetyltransf_3"/>
    <property type="match status" value="1"/>
</dbReference>
<reference evidence="4" key="1">
    <citation type="journal article" date="2021" name="PeerJ">
        <title>Extensive microbial diversity within the chicken gut microbiome revealed by metagenomics and culture.</title>
        <authorList>
            <person name="Gilroy R."/>
            <person name="Ravi A."/>
            <person name="Getino M."/>
            <person name="Pursley I."/>
            <person name="Horton D.L."/>
            <person name="Alikhan N.F."/>
            <person name="Baker D."/>
            <person name="Gharbi K."/>
            <person name="Hall N."/>
            <person name="Watson M."/>
            <person name="Adriaenssens E.M."/>
            <person name="Foster-Nyarko E."/>
            <person name="Jarju S."/>
            <person name="Secka A."/>
            <person name="Antonio M."/>
            <person name="Oren A."/>
            <person name="Chaudhuri R.R."/>
            <person name="La Ragione R."/>
            <person name="Hildebrand F."/>
            <person name="Pallen M.J."/>
        </authorList>
    </citation>
    <scope>NUCLEOTIDE SEQUENCE</scope>
    <source>
        <strain evidence="4">ChiHejej3B27-2180</strain>
    </source>
</reference>
<protein>
    <submittedName>
        <fullName evidence="4">GNAT family N-acetyltransferase</fullName>
    </submittedName>
</protein>
<feature type="domain" description="N-acetyltransferase" evidence="3">
    <location>
        <begin position="4"/>
        <end position="164"/>
    </location>
</feature>
<dbReference type="InterPro" id="IPR050832">
    <property type="entry name" value="Bact_Acetyltransf"/>
</dbReference>
<evidence type="ECO:0000256" key="1">
    <source>
        <dbReference type="ARBA" id="ARBA00022679"/>
    </source>
</evidence>
<sequence length="164" mass="19064">MTDISWRKAQLMDLPRIVAIYNQAVSHGIATDDDQPQTVESQRGWFQSFDDQYPLWVVMVDSQVVGWVGLELFFPHPNFAHSVQISIYFDDQFHHQGLGTKTLQFIDQQACHLGIKTIISYIYERNKPSQRLFASQGYHYVGELTDVAKIRGEYRSVETYLKNF</sequence>
<accession>A0A9D1QNT7</accession>
<evidence type="ECO:0000259" key="3">
    <source>
        <dbReference type="PROSITE" id="PS51186"/>
    </source>
</evidence>
<dbReference type="EMBL" id="DXGK01000025">
    <property type="protein sequence ID" value="HIW70029.1"/>
    <property type="molecule type" value="Genomic_DNA"/>
</dbReference>
<dbReference type="InterPro" id="IPR016181">
    <property type="entry name" value="Acyl_CoA_acyltransferase"/>
</dbReference>
<proteinExistence type="predicted"/>
<dbReference type="CDD" id="cd04301">
    <property type="entry name" value="NAT_SF"/>
    <property type="match status" value="1"/>
</dbReference>
<dbReference type="AlphaFoldDB" id="A0A9D1QNT7"/>
<dbReference type="PROSITE" id="PS51186">
    <property type="entry name" value="GNAT"/>
    <property type="match status" value="1"/>
</dbReference>
<name>A0A9D1QNT7_9LACO</name>
<dbReference type="SUPFAM" id="SSF55729">
    <property type="entry name" value="Acyl-CoA N-acyltransferases (Nat)"/>
    <property type="match status" value="1"/>
</dbReference>
<dbReference type="Proteomes" id="UP000886878">
    <property type="component" value="Unassembled WGS sequence"/>
</dbReference>
<dbReference type="Gene3D" id="3.40.630.30">
    <property type="match status" value="1"/>
</dbReference>
<gene>
    <name evidence="4" type="ORF">H9876_01420</name>
</gene>
<comment type="caution">
    <text evidence="4">The sequence shown here is derived from an EMBL/GenBank/DDBJ whole genome shotgun (WGS) entry which is preliminary data.</text>
</comment>
<dbReference type="PANTHER" id="PTHR43877">
    <property type="entry name" value="AMINOALKYLPHOSPHONATE N-ACETYLTRANSFERASE-RELATED-RELATED"/>
    <property type="match status" value="1"/>
</dbReference>
<evidence type="ECO:0000313" key="5">
    <source>
        <dbReference type="Proteomes" id="UP000886878"/>
    </source>
</evidence>